<dbReference type="AlphaFoldDB" id="A0AA47NN22"/>
<evidence type="ECO:0000256" key="1">
    <source>
        <dbReference type="SAM" id="Coils"/>
    </source>
</evidence>
<reference evidence="4" key="1">
    <citation type="journal article" date="2023" name="Front. Mar. Sci.">
        <title>A new Merluccius polli reference genome to investigate the effects of global change in West African waters.</title>
        <authorList>
            <person name="Mateo J.L."/>
            <person name="Blanco-Fernandez C."/>
            <person name="Garcia-Vazquez E."/>
            <person name="Machado-Schiaffino G."/>
        </authorList>
    </citation>
    <scope>NUCLEOTIDE SEQUENCE</scope>
    <source>
        <strain evidence="4">C29</strain>
        <tissue evidence="4">Fin</tissue>
    </source>
</reference>
<evidence type="ECO:0000256" key="2">
    <source>
        <dbReference type="SAM" id="MobiDB-lite"/>
    </source>
</evidence>
<comment type="caution">
    <text evidence="4">The sequence shown here is derived from an EMBL/GenBank/DDBJ whole genome shotgun (WGS) entry which is preliminary data.</text>
</comment>
<proteinExistence type="predicted"/>
<evidence type="ECO:0000313" key="6">
    <source>
        <dbReference type="Proteomes" id="UP001174136"/>
    </source>
</evidence>
<dbReference type="EMBL" id="JAOPHQ010002973">
    <property type="protein sequence ID" value="KAK0144808.1"/>
    <property type="molecule type" value="Genomic_DNA"/>
</dbReference>
<dbReference type="Proteomes" id="UP001174136">
    <property type="component" value="Unassembled WGS sequence"/>
</dbReference>
<gene>
    <name evidence="5" type="ORF">N1851_016620</name>
    <name evidence="3" type="ORF">N1851_033975</name>
    <name evidence="4" type="ORF">N1851_033977</name>
</gene>
<dbReference type="PANTHER" id="PTHR31025">
    <property type="entry name" value="SI:CH211-196P9.1-RELATED"/>
    <property type="match status" value="1"/>
</dbReference>
<dbReference type="PANTHER" id="PTHR31025:SF30">
    <property type="entry name" value="SI:DKEY-15H8.17"/>
    <property type="match status" value="1"/>
</dbReference>
<dbReference type="EMBL" id="JAOPHQ010006550">
    <property type="protein sequence ID" value="KAK0131328.1"/>
    <property type="molecule type" value="Genomic_DNA"/>
</dbReference>
<feature type="region of interest" description="Disordered" evidence="2">
    <location>
        <begin position="82"/>
        <end position="101"/>
    </location>
</feature>
<evidence type="ECO:0000313" key="5">
    <source>
        <dbReference type="EMBL" id="KAK0144808.1"/>
    </source>
</evidence>
<accession>A0AA47NN22</accession>
<organism evidence="4 6">
    <name type="scientific">Merluccius polli</name>
    <name type="common">Benguela hake</name>
    <name type="synonym">Merluccius cadenati</name>
    <dbReference type="NCBI Taxonomy" id="89951"/>
    <lineage>
        <taxon>Eukaryota</taxon>
        <taxon>Metazoa</taxon>
        <taxon>Chordata</taxon>
        <taxon>Craniata</taxon>
        <taxon>Vertebrata</taxon>
        <taxon>Euteleostomi</taxon>
        <taxon>Actinopterygii</taxon>
        <taxon>Neopterygii</taxon>
        <taxon>Teleostei</taxon>
        <taxon>Neoteleostei</taxon>
        <taxon>Acanthomorphata</taxon>
        <taxon>Zeiogadaria</taxon>
        <taxon>Gadariae</taxon>
        <taxon>Gadiformes</taxon>
        <taxon>Gadoidei</taxon>
        <taxon>Merlucciidae</taxon>
        <taxon>Merluccius</taxon>
    </lineage>
</organism>
<protein>
    <submittedName>
        <fullName evidence="4">Uncharacterized protein</fullName>
    </submittedName>
</protein>
<keyword evidence="6" id="KW-1185">Reference proteome</keyword>
<feature type="compositionally biased region" description="Low complexity" evidence="2">
    <location>
        <begin position="90"/>
        <end position="101"/>
    </location>
</feature>
<feature type="coiled-coil region" evidence="1">
    <location>
        <begin position="261"/>
        <end position="288"/>
    </location>
</feature>
<name>A0AA47NN22_MERPO</name>
<sequence length="525" mass="59666">MDEIRRDLAAVFPDYSEELINSLMDALKAGGVHTLADLEYIREEDMFNVLLPATARRLVTWARSKSVTPALTPASVCASPQSSRFLTHTPSSSPSSPLSVSSMSPVYTIPSSSINWIDKFEIPWAKLPEELMQCLSREKRPSPKHRREMIRIVVSDMMNVCNSPSKQNATEIAKRMVTKYPKSLQDVIEGDVIGSGYDSLAKQLLSRVENAKRSDIPKVKRRKHSSDADTDEITAAQRASVQDTYGCVKWDPKYMPVSETVESQNIKKEEMKKMYEEMNDNAETVKALILATYFSQRGEINKGVTIKNLCEEWPFLFKEVGMAAHFEELTGLIGTFMRNFERKGKRLLEFLKHVVAPKNNKVHDALIKCQTEKGPSGSCTEMIEVITLLMSHFGEGGENLFHFIEDTCLAQEIEFEKLPVNPCIIVCGSSCFAAKTFMLSIDQEVVNDRITSFMSTFCLMFGSYYSFNIHYPVELRSTLEFLQRCFFTINPERGTKVEWKKNKKVLQVNPRVLTLIADLADYEWR</sequence>
<keyword evidence="1" id="KW-0175">Coiled coil</keyword>
<evidence type="ECO:0000313" key="3">
    <source>
        <dbReference type="EMBL" id="KAK0131326.1"/>
    </source>
</evidence>
<dbReference type="EMBL" id="JAOPHQ010006550">
    <property type="protein sequence ID" value="KAK0131326.1"/>
    <property type="molecule type" value="Genomic_DNA"/>
</dbReference>
<evidence type="ECO:0000313" key="4">
    <source>
        <dbReference type="EMBL" id="KAK0131328.1"/>
    </source>
</evidence>